<feature type="domain" description="Isochorismatase-like" evidence="2">
    <location>
        <begin position="30"/>
        <end position="227"/>
    </location>
</feature>
<gene>
    <name evidence="3" type="ORF">ABVQ20_06675</name>
</gene>
<sequence>MARIADVAEEEAMLTITARPESLSLTPARTAIVVVDMQNAFASKGGMFDLAGIDISGAATAIDANKRLLTAARRAGVAVVYLQMSYKPDLSDGGDPSSPNYHKELGRVMMRERPELHGRLLIDNSWDWQIVDELKPEPDDLVIRKSRYSGFCNTDLEASLRARDISHLLFTGVATNICVDATARDAYSREFWPILIEDAMNHSGPDFNRQSTLWNFEHALGWVTKTEFVLDALRAEAVVPLPT</sequence>
<keyword evidence="4" id="KW-1185">Reference proteome</keyword>
<evidence type="ECO:0000313" key="3">
    <source>
        <dbReference type="EMBL" id="MET2826655.1"/>
    </source>
</evidence>
<keyword evidence="1 3" id="KW-0378">Hydrolase</keyword>
<name>A0ABV2D9E2_9HYPH</name>
<protein>
    <submittedName>
        <fullName evidence="3">Isochorismatase family cysteine hydrolase</fullName>
        <ecNumber evidence="3">3.-.-.-</ecNumber>
    </submittedName>
</protein>
<accession>A0ABV2D9E2</accession>
<comment type="caution">
    <text evidence="3">The sequence shown here is derived from an EMBL/GenBank/DDBJ whole genome shotgun (WGS) entry which is preliminary data.</text>
</comment>
<evidence type="ECO:0000256" key="1">
    <source>
        <dbReference type="ARBA" id="ARBA00022801"/>
    </source>
</evidence>
<evidence type="ECO:0000313" key="4">
    <source>
        <dbReference type="Proteomes" id="UP001548832"/>
    </source>
</evidence>
<dbReference type="Pfam" id="PF00857">
    <property type="entry name" value="Isochorismatase"/>
    <property type="match status" value="1"/>
</dbReference>
<dbReference type="InterPro" id="IPR000868">
    <property type="entry name" value="Isochorismatase-like_dom"/>
</dbReference>
<dbReference type="InterPro" id="IPR036380">
    <property type="entry name" value="Isochorismatase-like_sf"/>
</dbReference>
<dbReference type="PANTHER" id="PTHR43540">
    <property type="entry name" value="PEROXYUREIDOACRYLATE/UREIDOACRYLATE AMIDOHYDROLASE-RELATED"/>
    <property type="match status" value="1"/>
</dbReference>
<dbReference type="PANTHER" id="PTHR43540:SF6">
    <property type="entry name" value="ISOCHORISMATASE-LIKE DOMAIN-CONTAINING PROTEIN"/>
    <property type="match status" value="1"/>
</dbReference>
<dbReference type="EMBL" id="JBEWSZ010000001">
    <property type="protein sequence ID" value="MET2826655.1"/>
    <property type="molecule type" value="Genomic_DNA"/>
</dbReference>
<dbReference type="GO" id="GO:0016787">
    <property type="term" value="F:hydrolase activity"/>
    <property type="evidence" value="ECO:0007669"/>
    <property type="project" value="UniProtKB-KW"/>
</dbReference>
<dbReference type="SUPFAM" id="SSF52499">
    <property type="entry name" value="Isochorismatase-like hydrolases"/>
    <property type="match status" value="1"/>
</dbReference>
<dbReference type="InterPro" id="IPR050272">
    <property type="entry name" value="Isochorismatase-like_hydrls"/>
</dbReference>
<reference evidence="3 4" key="1">
    <citation type="submission" date="2024-06" db="EMBL/GenBank/DDBJ databases">
        <authorList>
            <person name="Kim D.-U."/>
        </authorList>
    </citation>
    <scope>NUCLEOTIDE SEQUENCE [LARGE SCALE GENOMIC DNA]</scope>
    <source>
        <strain evidence="3 4">KACC15460</strain>
    </source>
</reference>
<dbReference type="Proteomes" id="UP001548832">
    <property type="component" value="Unassembled WGS sequence"/>
</dbReference>
<dbReference type="EC" id="3.-.-.-" evidence="3"/>
<organism evidence="3 4">
    <name type="scientific">Mesorhizobium shangrilense</name>
    <dbReference type="NCBI Taxonomy" id="460060"/>
    <lineage>
        <taxon>Bacteria</taxon>
        <taxon>Pseudomonadati</taxon>
        <taxon>Pseudomonadota</taxon>
        <taxon>Alphaproteobacteria</taxon>
        <taxon>Hyphomicrobiales</taxon>
        <taxon>Phyllobacteriaceae</taxon>
        <taxon>Mesorhizobium</taxon>
    </lineage>
</organism>
<dbReference type="Gene3D" id="3.40.50.850">
    <property type="entry name" value="Isochorismatase-like"/>
    <property type="match status" value="1"/>
</dbReference>
<dbReference type="CDD" id="cd00431">
    <property type="entry name" value="cysteine_hydrolases"/>
    <property type="match status" value="1"/>
</dbReference>
<proteinExistence type="predicted"/>
<evidence type="ECO:0000259" key="2">
    <source>
        <dbReference type="Pfam" id="PF00857"/>
    </source>
</evidence>